<reference evidence="2 3" key="2">
    <citation type="submission" date="2013-02" db="EMBL/GenBank/DDBJ databases">
        <title>The Genome Sequence of Plasmodium falciparum Palo Alto/Uganda.</title>
        <authorList>
            <consortium name="The Broad Institute Genome Sequencing Platform"/>
            <consortium name="The Broad Institute Genome Sequencing Center for Infectious Disease"/>
            <person name="Neafsey D."/>
            <person name="Cheeseman I."/>
            <person name="Volkman S."/>
            <person name="Adams J."/>
            <person name="Walker B."/>
            <person name="Young S.K."/>
            <person name="Zeng Q."/>
            <person name="Gargeya S."/>
            <person name="Fitzgerald M."/>
            <person name="Haas B."/>
            <person name="Abouelleil A."/>
            <person name="Alvarado L."/>
            <person name="Arachchi H.M."/>
            <person name="Berlin A.M."/>
            <person name="Chapman S.B."/>
            <person name="Dewar J."/>
            <person name="Goldberg J."/>
            <person name="Griggs A."/>
            <person name="Gujja S."/>
            <person name="Hansen M."/>
            <person name="Howarth C."/>
            <person name="Imamovic A."/>
            <person name="Larimer J."/>
            <person name="McCowan C."/>
            <person name="Murphy C."/>
            <person name="Neiman D."/>
            <person name="Pearson M."/>
            <person name="Priest M."/>
            <person name="Roberts A."/>
            <person name="Saif S."/>
            <person name="Shea T."/>
            <person name="Sisk P."/>
            <person name="Sykes S."/>
            <person name="Wortman J."/>
            <person name="Nusbaum C."/>
            <person name="Birren B."/>
        </authorList>
    </citation>
    <scope>NUCLEOTIDE SEQUENCE [LARGE SCALE GENOMIC DNA]</scope>
    <source>
        <strain evidence="2 3">Palo Alto/Uganda</strain>
    </source>
</reference>
<dbReference type="AlphaFoldDB" id="W4J6T6"/>
<dbReference type="InterPro" id="IPR006373">
    <property type="entry name" value="VSA_Rifin"/>
</dbReference>
<name>W4J6T6_PLAFP</name>
<dbReference type="Proteomes" id="UP000019103">
    <property type="component" value="Unassembled WGS sequence"/>
</dbReference>
<keyword evidence="1" id="KW-1133">Transmembrane helix</keyword>
<keyword evidence="1" id="KW-0472">Membrane</keyword>
<evidence type="ECO:0000256" key="1">
    <source>
        <dbReference type="SAM" id="Phobius"/>
    </source>
</evidence>
<evidence type="ECO:0000313" key="3">
    <source>
        <dbReference type="Proteomes" id="UP000019103"/>
    </source>
</evidence>
<sequence>MKFIHRCGCGLGSVAGSIGLFGAVAINIWKPGAITAAIEKALELKAAYISATAEAARILAGKEAVIEGLKKMGISTLGGKNLGTYFATTRYKNVASIAQAVYEQHYKTCTLGSLKEGFTPVGDPSRDILFCQSVWQQTSVVSTTNRGISYKEVIQRTVQNIFTKAEEPANAAAEFVKATEIATIKAAEEKTIETASTQLYSAIGYSILAILIIIYNQRNHYITRTPKATTRLLCECELYSPANYDNDPQMKEVMENFIKQTQERFHEYDERMKTTRQKCKEQCEKDIQKIILKDKLEKELTEKLATLEANINTKDLPICECEKSIADKMEKGCLRCAGVLGGGVMPGMGLIDGSLLGAISVLKPAAIEAAKEAAIAEGAAKGLAEGAQAGIQEVMKGLLTDFRLSTPAVKELGLVLSATNYKDVTMITEAVYAKINGTCLPGLAPSGRFSVADTYKSFCDSMLEKPLLTHHVLDRDLIKNDIETYVQKIVSEAKTAAGATEEMVTKDATSLAMETNTAAVNTTYASYQTVIIASVVAILVYNQRNYYITPRHTETNRSLCECELYAPATYDDDPQMKEVMVKFSKQTQQRFEEYDERMKTTRQKCKEQCDKEIQKIILKDKLEKELMDKFATLHTDIQSDAIPTCICEKSIADKMEKGCLRCGYGLGSVAPMIGLTGSVAVNVWKTAELAAAKAAAIAEGAAKGLAAGEARGMKIVIEGLKAFGVDKLIPGISNSIGTKIPYTDDGQIAKIILENLNKYCGLWSTPPDGLSCMGIRIKLGMILPDNGRAPPDKFYIPQKINELVGEATQGAAEAAEAAEKSATAAAIKTSTEAIDAATYNWYTTIAYSITAILIIVLIMVIIYKILRYRRKKKMKKKLQYIKLLKE</sequence>
<evidence type="ECO:0000313" key="2">
    <source>
        <dbReference type="EMBL" id="ETW57351.1"/>
    </source>
</evidence>
<accession>W4J6T6</accession>
<proteinExistence type="predicted"/>
<dbReference type="Pfam" id="PF02009">
    <property type="entry name" value="RIFIN"/>
    <property type="match status" value="3"/>
</dbReference>
<dbReference type="NCBIfam" id="TIGR01477">
    <property type="entry name" value="RIFIN"/>
    <property type="match status" value="2"/>
</dbReference>
<gene>
    <name evidence="2" type="ORF">PFUGPA_00663</name>
</gene>
<dbReference type="EMBL" id="KI927280">
    <property type="protein sequence ID" value="ETW57351.1"/>
    <property type="molecule type" value="Genomic_DNA"/>
</dbReference>
<organism evidence="2 3">
    <name type="scientific">Plasmodium falciparum (isolate Palo Alto / Uganda)</name>
    <dbReference type="NCBI Taxonomy" id="57270"/>
    <lineage>
        <taxon>Eukaryota</taxon>
        <taxon>Sar</taxon>
        <taxon>Alveolata</taxon>
        <taxon>Apicomplexa</taxon>
        <taxon>Aconoidasida</taxon>
        <taxon>Haemosporida</taxon>
        <taxon>Plasmodiidae</taxon>
        <taxon>Plasmodium</taxon>
        <taxon>Plasmodium (Laverania)</taxon>
    </lineage>
</organism>
<evidence type="ECO:0008006" key="4">
    <source>
        <dbReference type="Google" id="ProtNLM"/>
    </source>
</evidence>
<reference evidence="2 3" key="1">
    <citation type="submission" date="2013-02" db="EMBL/GenBank/DDBJ databases">
        <title>The Genome Annotation of Plasmodium falciparum Palo Alto/Uganda.</title>
        <authorList>
            <consortium name="The Broad Institute Genome Sequencing Platform"/>
            <consortium name="The Broad Institute Genome Sequencing Center for Infectious Disease"/>
            <person name="Neafsey D."/>
            <person name="Hoffman S."/>
            <person name="Volkman S."/>
            <person name="Rosenthal P."/>
            <person name="Walker B."/>
            <person name="Young S.K."/>
            <person name="Zeng Q."/>
            <person name="Gargeya S."/>
            <person name="Fitzgerald M."/>
            <person name="Haas B."/>
            <person name="Abouelleil A."/>
            <person name="Allen A.W."/>
            <person name="Alvarado L."/>
            <person name="Arachchi H.M."/>
            <person name="Berlin A.M."/>
            <person name="Chapman S.B."/>
            <person name="Gainer-Dewar J."/>
            <person name="Goldberg J."/>
            <person name="Griggs A."/>
            <person name="Gujja S."/>
            <person name="Hansen M."/>
            <person name="Howarth C."/>
            <person name="Imamovic A."/>
            <person name="Ireland A."/>
            <person name="Larimer J."/>
            <person name="McCowan C."/>
            <person name="Murphy C."/>
            <person name="Pearson M."/>
            <person name="Poon T.W."/>
            <person name="Priest M."/>
            <person name="Roberts A."/>
            <person name="Saif S."/>
            <person name="Shea T."/>
            <person name="Sisk P."/>
            <person name="Sykes S."/>
            <person name="Wortman J."/>
            <person name="Nusbaum C."/>
            <person name="Birren B."/>
        </authorList>
    </citation>
    <scope>NUCLEOTIDE SEQUENCE [LARGE SCALE GENOMIC DNA]</scope>
    <source>
        <strain evidence="2 3">Palo Alto/Uganda</strain>
    </source>
</reference>
<keyword evidence="1" id="KW-0812">Transmembrane</keyword>
<protein>
    <recommendedName>
        <fullName evidence="4">Rifin</fullName>
    </recommendedName>
</protein>
<feature type="transmembrane region" description="Helical" evidence="1">
    <location>
        <begin position="845"/>
        <end position="866"/>
    </location>
</feature>